<dbReference type="OMA" id="CSCLECP"/>
<dbReference type="Ensembl" id="ENSHCOT00000001759.1">
    <property type="protein sequence ID" value="ENSHCOP00000007579.1"/>
    <property type="gene ID" value="ENSHCOG00000000866.1"/>
</dbReference>
<accession>A0A3Q3DB44</accession>
<name>A0A3Q3DB44_HIPCM</name>
<dbReference type="Proteomes" id="UP000264820">
    <property type="component" value="Unplaced"/>
</dbReference>
<protein>
    <submittedName>
        <fullName evidence="1">Uncharacterized protein</fullName>
    </submittedName>
</protein>
<reference evidence="1" key="1">
    <citation type="submission" date="2025-08" db="UniProtKB">
        <authorList>
            <consortium name="Ensembl"/>
        </authorList>
    </citation>
    <scope>IDENTIFICATION</scope>
</reference>
<sequence length="92" mass="9717">MEAPFSSFFSMSTSNLTPSTTIWTSCTSENPSLSAFEMSKIPSTAAVSTPPGQTKCLGILWGRKQPKKGACSCLECPGWMGKSGCSLNARST</sequence>
<keyword evidence="2" id="KW-1185">Reference proteome</keyword>
<evidence type="ECO:0000313" key="2">
    <source>
        <dbReference type="Proteomes" id="UP000264820"/>
    </source>
</evidence>
<dbReference type="AlphaFoldDB" id="A0A3Q3DB44"/>
<reference evidence="1" key="2">
    <citation type="submission" date="2025-09" db="UniProtKB">
        <authorList>
            <consortium name="Ensembl"/>
        </authorList>
    </citation>
    <scope>IDENTIFICATION</scope>
</reference>
<dbReference type="GeneTree" id="ENSGT01150000290425"/>
<evidence type="ECO:0000313" key="1">
    <source>
        <dbReference type="Ensembl" id="ENSHCOP00000007579.1"/>
    </source>
</evidence>
<organism evidence="1 2">
    <name type="scientific">Hippocampus comes</name>
    <name type="common">Tiger tail seahorse</name>
    <dbReference type="NCBI Taxonomy" id="109280"/>
    <lineage>
        <taxon>Eukaryota</taxon>
        <taxon>Metazoa</taxon>
        <taxon>Chordata</taxon>
        <taxon>Craniata</taxon>
        <taxon>Vertebrata</taxon>
        <taxon>Euteleostomi</taxon>
        <taxon>Actinopterygii</taxon>
        <taxon>Neopterygii</taxon>
        <taxon>Teleostei</taxon>
        <taxon>Neoteleostei</taxon>
        <taxon>Acanthomorphata</taxon>
        <taxon>Syngnathiaria</taxon>
        <taxon>Syngnathiformes</taxon>
        <taxon>Syngnathoidei</taxon>
        <taxon>Syngnathidae</taxon>
        <taxon>Hippocampus</taxon>
    </lineage>
</organism>
<proteinExistence type="predicted"/>